<keyword evidence="4 10" id="KW-0732">Signal</keyword>
<dbReference type="PROSITE" id="PS50093">
    <property type="entry name" value="PKD"/>
    <property type="match status" value="3"/>
</dbReference>
<feature type="domain" description="PKD" evidence="11">
    <location>
        <begin position="1223"/>
        <end position="1306"/>
    </location>
</feature>
<dbReference type="Proteomes" id="UP000265926">
    <property type="component" value="Unassembled WGS sequence"/>
</dbReference>
<dbReference type="PANTHER" id="PTHR11878:SF65">
    <property type="entry name" value="NA_CA-EXCHANGE PROTEIN, ISOFORM G"/>
    <property type="match status" value="1"/>
</dbReference>
<dbReference type="GO" id="GO:0030001">
    <property type="term" value="P:metal ion transport"/>
    <property type="evidence" value="ECO:0007669"/>
    <property type="project" value="TreeGrafter"/>
</dbReference>
<evidence type="ECO:0000256" key="2">
    <source>
        <dbReference type="ARBA" id="ARBA00004496"/>
    </source>
</evidence>
<keyword evidence="6" id="KW-0106">Calcium</keyword>
<dbReference type="SUPFAM" id="SSF141072">
    <property type="entry name" value="CalX-like"/>
    <property type="match status" value="3"/>
</dbReference>
<dbReference type="InterPro" id="IPR013783">
    <property type="entry name" value="Ig-like_fold"/>
</dbReference>
<comment type="subcellular location">
    <subcellularLocation>
        <location evidence="1">Cell projection</location>
        <location evidence="1">Cilium</location>
    </subcellularLocation>
    <subcellularLocation>
        <location evidence="2">Cytoplasm</location>
    </subcellularLocation>
</comment>
<evidence type="ECO:0000256" key="10">
    <source>
        <dbReference type="SAM" id="SignalP"/>
    </source>
</evidence>
<gene>
    <name evidence="12" type="ORF">D1614_17300</name>
</gene>
<keyword evidence="7" id="KW-0813">Transport</keyword>
<reference evidence="12" key="1">
    <citation type="submission" date="2018-08" db="EMBL/GenBank/DDBJ databases">
        <title>Pallidiluteibacterium maritimus gen. nov., sp. nov., isolated from coastal sediment.</title>
        <authorList>
            <person name="Zhou L.Y."/>
        </authorList>
    </citation>
    <scope>NUCLEOTIDE SEQUENCE [LARGE SCALE GENOMIC DNA]</scope>
    <source>
        <strain evidence="12">XSD2</strain>
    </source>
</reference>
<dbReference type="CDD" id="cd00146">
    <property type="entry name" value="PKD"/>
    <property type="match status" value="2"/>
</dbReference>
<accession>A0A399SSB7</accession>
<dbReference type="GO" id="GO:0016020">
    <property type="term" value="C:membrane"/>
    <property type="evidence" value="ECO:0007669"/>
    <property type="project" value="InterPro"/>
</dbReference>
<keyword evidence="9" id="KW-0966">Cell projection</keyword>
<dbReference type="Pfam" id="PF18911">
    <property type="entry name" value="PKD_4"/>
    <property type="match status" value="3"/>
</dbReference>
<evidence type="ECO:0000256" key="9">
    <source>
        <dbReference type="ARBA" id="ARBA00023273"/>
    </source>
</evidence>
<dbReference type="PROSITE" id="PS50194">
    <property type="entry name" value="FILAMIN_REPEAT"/>
    <property type="match status" value="2"/>
</dbReference>
<dbReference type="GO" id="GO:0007154">
    <property type="term" value="P:cell communication"/>
    <property type="evidence" value="ECO:0007669"/>
    <property type="project" value="InterPro"/>
</dbReference>
<feature type="signal peptide" evidence="10">
    <location>
        <begin position="1"/>
        <end position="27"/>
    </location>
</feature>
<keyword evidence="13" id="KW-1185">Reference proteome</keyword>
<organism evidence="12 13">
    <name type="scientific">Maribellus luteus</name>
    <dbReference type="NCBI Taxonomy" id="2305463"/>
    <lineage>
        <taxon>Bacteria</taxon>
        <taxon>Pseudomonadati</taxon>
        <taxon>Bacteroidota</taxon>
        <taxon>Bacteroidia</taxon>
        <taxon>Marinilabiliales</taxon>
        <taxon>Prolixibacteraceae</taxon>
        <taxon>Maribellus</taxon>
    </lineage>
</organism>
<dbReference type="InterPro" id="IPR051171">
    <property type="entry name" value="CaCA"/>
</dbReference>
<dbReference type="InterPro" id="IPR022409">
    <property type="entry name" value="PKD/Chitinase_dom"/>
</dbReference>
<evidence type="ECO:0000256" key="4">
    <source>
        <dbReference type="ARBA" id="ARBA00022729"/>
    </source>
</evidence>
<evidence type="ECO:0000256" key="8">
    <source>
        <dbReference type="ARBA" id="ARBA00023069"/>
    </source>
</evidence>
<protein>
    <submittedName>
        <fullName evidence="12">Choice-of-anchor D domain-containing protein</fullName>
    </submittedName>
</protein>
<dbReference type="InterPro" id="IPR017868">
    <property type="entry name" value="Filamin/ABP280_repeat-like"/>
</dbReference>
<dbReference type="InterPro" id="IPR038081">
    <property type="entry name" value="CalX-like_sf"/>
</dbReference>
<dbReference type="Pfam" id="PF03160">
    <property type="entry name" value="Calx-beta"/>
    <property type="match status" value="3"/>
</dbReference>
<keyword evidence="8" id="KW-0969">Cilium</keyword>
<feature type="chain" id="PRO_5017225025" evidence="10">
    <location>
        <begin position="28"/>
        <end position="1487"/>
    </location>
</feature>
<feature type="domain" description="PKD" evidence="11">
    <location>
        <begin position="1328"/>
        <end position="1378"/>
    </location>
</feature>
<evidence type="ECO:0000256" key="5">
    <source>
        <dbReference type="ARBA" id="ARBA00022737"/>
    </source>
</evidence>
<evidence type="ECO:0000313" key="13">
    <source>
        <dbReference type="Proteomes" id="UP000265926"/>
    </source>
</evidence>
<comment type="caution">
    <text evidence="12">The sequence shown here is derived from an EMBL/GenBank/DDBJ whole genome shotgun (WGS) entry which is preliminary data.</text>
</comment>
<dbReference type="NCBIfam" id="NF012200">
    <property type="entry name" value="choice_anch_D"/>
    <property type="match status" value="2"/>
</dbReference>
<dbReference type="InterPro" id="IPR000601">
    <property type="entry name" value="PKD_dom"/>
</dbReference>
<dbReference type="InterPro" id="IPR003644">
    <property type="entry name" value="Calx_beta"/>
</dbReference>
<keyword evidence="3" id="KW-0963">Cytoplasm</keyword>
<dbReference type="SMART" id="SM00237">
    <property type="entry name" value="Calx_beta"/>
    <property type="match status" value="3"/>
</dbReference>
<sequence>MKTFLPRFTKQLLALFSFALIVHSGFATDLIVSGITSPSDANGTYVPNGTLNGKDSWKHETLNYYIYYDVYSGDGNNYWNIDVDTDDENTALFYTEPNPPSDSPVNATSWSPDAGTGSPFVGISSAFPEINVKGNGINIVNTSTAISFNNHTKFGSADISGGTIVRTFTIENQGSVDLNITSATISGTNAADFSVTTAPSSTVASLGNTTFSVTFDPSAEGYRYATISIANDDTDENPYTFDIRGRGFVPGDLVVSGITTPADANGNYIHQGVINNFEYWKHETNSYYLFNDEYSGAQYWNFDIDTDDTDNDFLFYIVSEQGTPAGLSSWDKNTNITVEGDPVITEAISAPNINVKANGLSIADDDVTPTYTDHTNFNSVEVSSGNRTRTFTIENTGGAQLDISSVNITGTNAGDFSLTSPPSATVAAFGSTSFEITFDPSAAGIREAEISISNNDADENPYNFKISGHGMVPTNILVSDILTPADANGTYTYQGIMFEYPYWMNTSGYYIYNDIWTDDKRYWEIDNDTDDATALFFSSVFNDNDPSPLNVSSWGLGTGTGIPNLTSRPGFSTDGPSIVEGNSGSTTLAFTVFLSLPAPAGGATVDYATSDGTATAGTDYTSVSGTLSFAAGETSKTVDITVTGDNMLEADETFTLTLSNATGTDVVITDATGTGTITNDDAAAVTIADVSSNEDDGAITVTATLDNAVQGGFQVNVNTTDGTATTADNDYTAVSGHTLTFAGTAGEMQTFTVTPNTDTKLEANETATVSMSNLAATTLGVVITDNATVTFNNDDAAAVTIANASGNEDDGAITLTATLDNAVQGGFQVDVSTSDGTATTADNDYTAISGQTLTFAGNSGETQTFTVTPTSDSKVESDETITISQSNLTTTTLAVDISDDASITINNDDLPASVTNVNSSTANGTYKIGDIISVSITFSRTVTVTGTPQLLLETGTTDQNANYASGSGTTVLTFSYTVQSGDETADLDYTTTSALMLNAGTINDQFGTPADLTLISPGAAGSLGANKAIVIDGVAPAAPSIPDLTASTDLGVSSSDNITAATKPDFQGTAEANSTVTLISSLDGTLGTTTADGSGNWFFHSSTSVSYGTHSITATATDTVGNTGSASAGLSVTIDANSGSPIDAKFVMSPQNGCTVPHTVFFTDQSTLPDTWHWDFGNGNTSSAQNPIHSYTNVGHFIITLTITDTILGVTDTYQDSLNVSIPSAEFTGNSLFGCGPLTVDFTDNSIVNGPDTITAWSWDFGDGGTSTEQHPSYSYETAGVYTVKLTITASNGCSSTKTQTNYIQVNGPDADFNTNSVTVGCPPLEVIFTNETTSGAPIVSWNWDFGDGSTGNIQNPTHTFTAFDTFDISLTVTDLDGCSKTIIMNNLINTLDTVSPTAICQNTEIYLDDSGIGSLTVSDIDNGSSDNCSIDSLWLSKDEFSCSELGAHTIILYASDASGNIDFCEAIVTVTDTTAPVYIGKELLTY</sequence>
<dbReference type="PANTHER" id="PTHR11878">
    <property type="entry name" value="SODIUM/CALCIUM EXCHANGER"/>
    <property type="match status" value="1"/>
</dbReference>
<dbReference type="Pfam" id="PF22544">
    <property type="entry name" value="HYDIN_VesB_CFA65-like_Ig"/>
    <property type="match status" value="1"/>
</dbReference>
<dbReference type="GO" id="GO:0005737">
    <property type="term" value="C:cytoplasm"/>
    <property type="evidence" value="ECO:0007669"/>
    <property type="project" value="UniProtKB-SubCell"/>
</dbReference>
<dbReference type="SMART" id="SM00089">
    <property type="entry name" value="PKD"/>
    <property type="match status" value="3"/>
</dbReference>
<dbReference type="InterPro" id="IPR053879">
    <property type="entry name" value="HYDIN_VesB_CFA65-like_Ig"/>
</dbReference>
<dbReference type="InterPro" id="IPR044016">
    <property type="entry name" value="Big_13"/>
</dbReference>
<dbReference type="FunFam" id="2.60.40.10:FF:000270">
    <property type="entry name" value="Cell surface protein"/>
    <property type="match status" value="1"/>
</dbReference>
<dbReference type="SUPFAM" id="SSF49299">
    <property type="entry name" value="PKD domain"/>
    <property type="match status" value="3"/>
</dbReference>
<dbReference type="Gene3D" id="2.60.40.2030">
    <property type="match status" value="3"/>
</dbReference>
<proteinExistence type="predicted"/>
<dbReference type="InterPro" id="IPR035986">
    <property type="entry name" value="PKD_dom_sf"/>
</dbReference>
<evidence type="ECO:0000259" key="11">
    <source>
        <dbReference type="PROSITE" id="PS50093"/>
    </source>
</evidence>
<keyword evidence="7" id="KW-0406">Ion transport</keyword>
<evidence type="ECO:0000256" key="7">
    <source>
        <dbReference type="ARBA" id="ARBA00023065"/>
    </source>
</evidence>
<evidence type="ECO:0000256" key="6">
    <source>
        <dbReference type="ARBA" id="ARBA00022837"/>
    </source>
</evidence>
<evidence type="ECO:0000256" key="3">
    <source>
        <dbReference type="ARBA" id="ARBA00022490"/>
    </source>
</evidence>
<name>A0A399SSB7_9BACT</name>
<dbReference type="EMBL" id="QWGR01000012">
    <property type="protein sequence ID" value="RIJ46690.1"/>
    <property type="molecule type" value="Genomic_DNA"/>
</dbReference>
<feature type="non-terminal residue" evidence="12">
    <location>
        <position position="1487"/>
    </location>
</feature>
<dbReference type="Gene3D" id="2.60.40.10">
    <property type="entry name" value="Immunoglobulins"/>
    <property type="match status" value="6"/>
</dbReference>
<dbReference type="RefSeq" id="WP_119439236.1">
    <property type="nucleotide sequence ID" value="NZ_QWGR01000012.1"/>
</dbReference>
<keyword evidence="5" id="KW-0677">Repeat</keyword>
<feature type="domain" description="PKD" evidence="11">
    <location>
        <begin position="1142"/>
        <end position="1225"/>
    </location>
</feature>
<evidence type="ECO:0000256" key="1">
    <source>
        <dbReference type="ARBA" id="ARBA00004138"/>
    </source>
</evidence>
<dbReference type="Pfam" id="PF19077">
    <property type="entry name" value="Big_13"/>
    <property type="match status" value="1"/>
</dbReference>
<evidence type="ECO:0000313" key="12">
    <source>
        <dbReference type="EMBL" id="RIJ46690.1"/>
    </source>
</evidence>
<dbReference type="OrthoDB" id="1489094at2"/>